<evidence type="ECO:0000256" key="5">
    <source>
        <dbReference type="ARBA" id="ARBA00023136"/>
    </source>
</evidence>
<gene>
    <name evidence="7" type="ORF">IOQ59_10700</name>
</gene>
<dbReference type="Gene3D" id="3.90.550.10">
    <property type="entry name" value="Spore Coat Polysaccharide Biosynthesis Protein SpsA, Chain A"/>
    <property type="match status" value="1"/>
</dbReference>
<evidence type="ECO:0000259" key="6">
    <source>
        <dbReference type="Pfam" id="PF00535"/>
    </source>
</evidence>
<keyword evidence="8" id="KW-1185">Reference proteome</keyword>
<dbReference type="PANTHER" id="PTHR43646:SF2">
    <property type="entry name" value="GLYCOSYLTRANSFERASE 2-LIKE DOMAIN-CONTAINING PROTEIN"/>
    <property type="match status" value="1"/>
</dbReference>
<dbReference type="SUPFAM" id="SSF53448">
    <property type="entry name" value="Nucleotide-diphospho-sugar transferases"/>
    <property type="match status" value="1"/>
</dbReference>
<evidence type="ECO:0000313" key="8">
    <source>
        <dbReference type="Proteomes" id="UP000640333"/>
    </source>
</evidence>
<dbReference type="Pfam" id="PF00535">
    <property type="entry name" value="Glycos_transf_2"/>
    <property type="match status" value="1"/>
</dbReference>
<reference evidence="7" key="1">
    <citation type="submission" date="2020-10" db="EMBL/GenBank/DDBJ databases">
        <title>Bacterium isolated from coastal waters sediment.</title>
        <authorList>
            <person name="Chen R.-J."/>
            <person name="Lu D.-C."/>
            <person name="Zhu K.-L."/>
            <person name="Du Z.-J."/>
        </authorList>
    </citation>
    <scope>NUCLEOTIDE SEQUENCE</scope>
    <source>
        <strain evidence="7">N1Y112</strain>
    </source>
</reference>
<dbReference type="AlphaFoldDB" id="A0A8J7FB54"/>
<evidence type="ECO:0000256" key="4">
    <source>
        <dbReference type="ARBA" id="ARBA00022679"/>
    </source>
</evidence>
<dbReference type="RefSeq" id="WP_193953278.1">
    <property type="nucleotide sequence ID" value="NZ_JADEYS010000009.1"/>
</dbReference>
<sequence>MSVSVIIPVGPGEPELPPLLGQLDMLPACWQIVVVLCPESKHLASVVKQSCSAEIVVASRGRAQQMNAAVKLATGDYLWFLHLDSVLTDTGVAALQNALLSRPQALLYYQLSFAQDGSGPIWLNAFSANLRSRWLGVPFGDQAFCLPRTAFLKLGGYCEDLPYGEDHVLVWRLRLAGVSLQMLPSALETSARKYRAKGWLRLTLLYQWYWLRQAAPYACRLLRKKLLG</sequence>
<evidence type="ECO:0000256" key="3">
    <source>
        <dbReference type="ARBA" id="ARBA00022676"/>
    </source>
</evidence>
<evidence type="ECO:0000256" key="1">
    <source>
        <dbReference type="ARBA" id="ARBA00004236"/>
    </source>
</evidence>
<dbReference type="PANTHER" id="PTHR43646">
    <property type="entry name" value="GLYCOSYLTRANSFERASE"/>
    <property type="match status" value="1"/>
</dbReference>
<comment type="subcellular location">
    <subcellularLocation>
        <location evidence="1">Cell membrane</location>
    </subcellularLocation>
</comment>
<keyword evidence="5" id="KW-0472">Membrane</keyword>
<evidence type="ECO:0000313" key="7">
    <source>
        <dbReference type="EMBL" id="MBE9397727.1"/>
    </source>
</evidence>
<dbReference type="InterPro" id="IPR029044">
    <property type="entry name" value="Nucleotide-diphossugar_trans"/>
</dbReference>
<dbReference type="Proteomes" id="UP000640333">
    <property type="component" value="Unassembled WGS sequence"/>
</dbReference>
<comment type="caution">
    <text evidence="7">The sequence shown here is derived from an EMBL/GenBank/DDBJ whole genome shotgun (WGS) entry which is preliminary data.</text>
</comment>
<proteinExistence type="predicted"/>
<dbReference type="GO" id="GO:0016757">
    <property type="term" value="F:glycosyltransferase activity"/>
    <property type="evidence" value="ECO:0007669"/>
    <property type="project" value="UniProtKB-KW"/>
</dbReference>
<keyword evidence="2" id="KW-1003">Cell membrane</keyword>
<dbReference type="GO" id="GO:0005886">
    <property type="term" value="C:plasma membrane"/>
    <property type="evidence" value="ECO:0007669"/>
    <property type="project" value="UniProtKB-SubCell"/>
</dbReference>
<evidence type="ECO:0000256" key="2">
    <source>
        <dbReference type="ARBA" id="ARBA00022475"/>
    </source>
</evidence>
<organism evidence="7 8">
    <name type="scientific">Pontibacterium sinense</name>
    <dbReference type="NCBI Taxonomy" id="2781979"/>
    <lineage>
        <taxon>Bacteria</taxon>
        <taxon>Pseudomonadati</taxon>
        <taxon>Pseudomonadota</taxon>
        <taxon>Gammaproteobacteria</taxon>
        <taxon>Oceanospirillales</taxon>
        <taxon>Oceanospirillaceae</taxon>
        <taxon>Pontibacterium</taxon>
    </lineage>
</organism>
<name>A0A8J7FB54_9GAMM</name>
<dbReference type="EMBL" id="JADEYS010000009">
    <property type="protein sequence ID" value="MBE9397727.1"/>
    <property type="molecule type" value="Genomic_DNA"/>
</dbReference>
<accession>A0A8J7FB54</accession>
<keyword evidence="4" id="KW-0808">Transferase</keyword>
<dbReference type="InterPro" id="IPR001173">
    <property type="entry name" value="Glyco_trans_2-like"/>
</dbReference>
<keyword evidence="3" id="KW-0328">Glycosyltransferase</keyword>
<feature type="domain" description="Glycosyltransferase 2-like" evidence="6">
    <location>
        <begin position="59"/>
        <end position="133"/>
    </location>
</feature>
<protein>
    <submittedName>
        <fullName evidence="7">Glycosyltransferase</fullName>
    </submittedName>
</protein>